<feature type="transmembrane region" description="Helical" evidence="1">
    <location>
        <begin position="241"/>
        <end position="262"/>
    </location>
</feature>
<keyword evidence="1" id="KW-0812">Transmembrane</keyword>
<dbReference type="Proteomes" id="UP000006906">
    <property type="component" value="Chromosome 1"/>
</dbReference>
<dbReference type="KEGG" id="cre:CHLRE_01g039450v5"/>
<protein>
    <submittedName>
        <fullName evidence="2">Uncharacterized protein</fullName>
    </submittedName>
</protein>
<accession>A0A2K3E7A2</accession>
<name>A0A2K3E7A2_CHLRE</name>
<gene>
    <name evidence="2" type="ORF">CHLRE_01g039450v5</name>
</gene>
<dbReference type="Gramene" id="PNW88665">
    <property type="protein sequence ID" value="PNW88665"/>
    <property type="gene ID" value="CHLRE_01g039450v5"/>
</dbReference>
<reference evidence="2 3" key="1">
    <citation type="journal article" date="2007" name="Science">
        <title>The Chlamydomonas genome reveals the evolution of key animal and plant functions.</title>
        <authorList>
            <person name="Merchant S.S."/>
            <person name="Prochnik S.E."/>
            <person name="Vallon O."/>
            <person name="Harris E.H."/>
            <person name="Karpowicz S.J."/>
            <person name="Witman G.B."/>
            <person name="Terry A."/>
            <person name="Salamov A."/>
            <person name="Fritz-Laylin L.K."/>
            <person name="Marechal-Drouard L."/>
            <person name="Marshall W.F."/>
            <person name="Qu L.H."/>
            <person name="Nelson D.R."/>
            <person name="Sanderfoot A.A."/>
            <person name="Spalding M.H."/>
            <person name="Kapitonov V.V."/>
            <person name="Ren Q."/>
            <person name="Ferris P."/>
            <person name="Lindquist E."/>
            <person name="Shapiro H."/>
            <person name="Lucas S.M."/>
            <person name="Grimwood J."/>
            <person name="Schmutz J."/>
            <person name="Cardol P."/>
            <person name="Cerutti H."/>
            <person name="Chanfreau G."/>
            <person name="Chen C.L."/>
            <person name="Cognat V."/>
            <person name="Croft M.T."/>
            <person name="Dent R."/>
            <person name="Dutcher S."/>
            <person name="Fernandez E."/>
            <person name="Fukuzawa H."/>
            <person name="Gonzalez-Ballester D."/>
            <person name="Gonzalez-Halphen D."/>
            <person name="Hallmann A."/>
            <person name="Hanikenne M."/>
            <person name="Hippler M."/>
            <person name="Inwood W."/>
            <person name="Jabbari K."/>
            <person name="Kalanon M."/>
            <person name="Kuras R."/>
            <person name="Lefebvre P.A."/>
            <person name="Lemaire S.D."/>
            <person name="Lobanov A.V."/>
            <person name="Lohr M."/>
            <person name="Manuell A."/>
            <person name="Meier I."/>
            <person name="Mets L."/>
            <person name="Mittag M."/>
            <person name="Mittelmeier T."/>
            <person name="Moroney J.V."/>
            <person name="Moseley J."/>
            <person name="Napoli C."/>
            <person name="Nedelcu A.M."/>
            <person name="Niyogi K."/>
            <person name="Novoselov S.V."/>
            <person name="Paulsen I.T."/>
            <person name="Pazour G."/>
            <person name="Purton S."/>
            <person name="Ral J.P."/>
            <person name="Riano-Pachon D.M."/>
            <person name="Riekhof W."/>
            <person name="Rymarquis L."/>
            <person name="Schroda M."/>
            <person name="Stern D."/>
            <person name="Umen J."/>
            <person name="Willows R."/>
            <person name="Wilson N."/>
            <person name="Zimmer S.L."/>
            <person name="Allmer J."/>
            <person name="Balk J."/>
            <person name="Bisova K."/>
            <person name="Chen C.J."/>
            <person name="Elias M."/>
            <person name="Gendler K."/>
            <person name="Hauser C."/>
            <person name="Lamb M.R."/>
            <person name="Ledford H."/>
            <person name="Long J.C."/>
            <person name="Minagawa J."/>
            <person name="Page M.D."/>
            <person name="Pan J."/>
            <person name="Pootakham W."/>
            <person name="Roje S."/>
            <person name="Rose A."/>
            <person name="Stahlberg E."/>
            <person name="Terauchi A.M."/>
            <person name="Yang P."/>
            <person name="Ball S."/>
            <person name="Bowler C."/>
            <person name="Dieckmann C.L."/>
            <person name="Gladyshev V.N."/>
            <person name="Green P."/>
            <person name="Jorgensen R."/>
            <person name="Mayfield S."/>
            <person name="Mueller-Roeber B."/>
            <person name="Rajamani S."/>
            <person name="Sayre R.T."/>
            <person name="Brokstein P."/>
            <person name="Dubchak I."/>
            <person name="Goodstein D."/>
            <person name="Hornick L."/>
            <person name="Huang Y.W."/>
            <person name="Jhaveri J."/>
            <person name="Luo Y."/>
            <person name="Martinez D."/>
            <person name="Ngau W.C."/>
            <person name="Otillar B."/>
            <person name="Poliakov A."/>
            <person name="Porter A."/>
            <person name="Szajkowski L."/>
            <person name="Werner G."/>
            <person name="Zhou K."/>
            <person name="Grigoriev I.V."/>
            <person name="Rokhsar D.S."/>
            <person name="Grossman A.R."/>
        </authorList>
    </citation>
    <scope>NUCLEOTIDE SEQUENCE [LARGE SCALE GENOMIC DNA]</scope>
    <source>
        <strain evidence="3">CC-503</strain>
    </source>
</reference>
<dbReference type="PANTHER" id="PTHR34548">
    <property type="entry name" value="PROTEIN TIC 21, CHLOROPLASTIC"/>
    <property type="match status" value="1"/>
</dbReference>
<dbReference type="Pfam" id="PF12263">
    <property type="entry name" value="DUF3611"/>
    <property type="match status" value="1"/>
</dbReference>
<dbReference type="FunCoup" id="A0A2K3E7A2">
    <property type="interactions" value="499"/>
</dbReference>
<dbReference type="AlphaFoldDB" id="A0A2K3E7A2"/>
<organism evidence="2 3">
    <name type="scientific">Chlamydomonas reinhardtii</name>
    <name type="common">Chlamydomonas smithii</name>
    <dbReference type="NCBI Taxonomy" id="3055"/>
    <lineage>
        <taxon>Eukaryota</taxon>
        <taxon>Viridiplantae</taxon>
        <taxon>Chlorophyta</taxon>
        <taxon>core chlorophytes</taxon>
        <taxon>Chlorophyceae</taxon>
        <taxon>CS clade</taxon>
        <taxon>Chlamydomonadales</taxon>
        <taxon>Chlamydomonadaceae</taxon>
        <taxon>Chlamydomonas</taxon>
    </lineage>
</organism>
<keyword evidence="1" id="KW-1133">Transmembrane helix</keyword>
<dbReference type="OrthoDB" id="530579at2759"/>
<dbReference type="GO" id="GO:0022857">
    <property type="term" value="F:transmembrane transporter activity"/>
    <property type="evidence" value="ECO:0000318"/>
    <property type="project" value="GO_Central"/>
</dbReference>
<dbReference type="PANTHER" id="PTHR34548:SF2">
    <property type="entry name" value="PROTEIN TIC 21, CHLOROPLASTIC"/>
    <property type="match status" value="1"/>
</dbReference>
<dbReference type="GO" id="GO:0031897">
    <property type="term" value="C:Tic complex"/>
    <property type="evidence" value="ECO:0000318"/>
    <property type="project" value="GO_Central"/>
</dbReference>
<sequence>MLRSGCSLCIVTVAIDSNGERVLSSRCAFVVGVSPHVAAPVRSSILRRVCQGPRARLLPFGRRETRDDQHSERRVQARVMYKEDPVPLDPGHPELVNLKNQADFKKVVSGAAFAAQLGLTGLSAAALYFSFAAHPATAGPTWHRLFTTVGIAIGFMTLWFSHVFIGSATKMQGGEPVSPSWISGNLLRCMVFNITAIVLLAVGLQASVGALGFQSLAINAAGPGSAAATAVAVVGVDVLSLQAITTCLLSHAVSLAHLNTIFRMVRAARYPRGGVVMGSMDGMALKSVDGP</sequence>
<evidence type="ECO:0000256" key="1">
    <source>
        <dbReference type="SAM" id="Phobius"/>
    </source>
</evidence>
<feature type="transmembrane region" description="Helical" evidence="1">
    <location>
        <begin position="113"/>
        <end position="133"/>
    </location>
</feature>
<feature type="transmembrane region" description="Helical" evidence="1">
    <location>
        <begin position="145"/>
        <end position="165"/>
    </location>
</feature>
<dbReference type="STRING" id="3055.A0A2K3E7A2"/>
<dbReference type="InParanoid" id="A0A2K3E7A2"/>
<dbReference type="PaxDb" id="3055-EDP09411"/>
<dbReference type="EMBL" id="CM008962">
    <property type="protein sequence ID" value="PNW88665.1"/>
    <property type="molecule type" value="Genomic_DNA"/>
</dbReference>
<keyword evidence="1" id="KW-0472">Membrane</keyword>
<dbReference type="InterPro" id="IPR022051">
    <property type="entry name" value="DUF3611"/>
</dbReference>
<dbReference type="GeneID" id="5715535"/>
<proteinExistence type="predicted"/>
<keyword evidence="3" id="KW-1185">Reference proteome</keyword>
<evidence type="ECO:0000313" key="3">
    <source>
        <dbReference type="Proteomes" id="UP000006906"/>
    </source>
</evidence>
<evidence type="ECO:0000313" key="2">
    <source>
        <dbReference type="EMBL" id="PNW88665.1"/>
    </source>
</evidence>
<dbReference type="RefSeq" id="XP_042928684.1">
    <property type="nucleotide sequence ID" value="XM_043058770.1"/>
</dbReference>
<dbReference type="GO" id="GO:0045037">
    <property type="term" value="P:protein import into chloroplast stroma"/>
    <property type="evidence" value="ECO:0000318"/>
    <property type="project" value="GO_Central"/>
</dbReference>